<dbReference type="EMBL" id="CP095074">
    <property type="protein sequence ID" value="UOQ92010.1"/>
    <property type="molecule type" value="Genomic_DNA"/>
</dbReference>
<keyword evidence="14" id="KW-1185">Reference proteome</keyword>
<evidence type="ECO:0000256" key="7">
    <source>
        <dbReference type="ARBA" id="ARBA00022755"/>
    </source>
</evidence>
<keyword evidence="8 11" id="KW-0067">ATP-binding</keyword>
<dbReference type="Pfam" id="PF01259">
    <property type="entry name" value="SAICAR_synt"/>
    <property type="match status" value="1"/>
</dbReference>
<keyword evidence="6 11" id="KW-0547">Nucleotide-binding</keyword>
<comment type="catalytic activity">
    <reaction evidence="10 11">
        <text>5-amino-1-(5-phospho-D-ribosyl)imidazole-4-carboxylate + L-aspartate + ATP = (2S)-2-[5-amino-1-(5-phospho-beta-D-ribosyl)imidazole-4-carboxamido]succinate + ADP + phosphate + 2 H(+)</text>
        <dbReference type="Rhea" id="RHEA:22628"/>
        <dbReference type="ChEBI" id="CHEBI:15378"/>
        <dbReference type="ChEBI" id="CHEBI:29991"/>
        <dbReference type="ChEBI" id="CHEBI:30616"/>
        <dbReference type="ChEBI" id="CHEBI:43474"/>
        <dbReference type="ChEBI" id="CHEBI:58443"/>
        <dbReference type="ChEBI" id="CHEBI:77657"/>
        <dbReference type="ChEBI" id="CHEBI:456216"/>
        <dbReference type="EC" id="6.3.2.6"/>
    </reaction>
</comment>
<evidence type="ECO:0000256" key="1">
    <source>
        <dbReference type="ARBA" id="ARBA00004672"/>
    </source>
</evidence>
<dbReference type="PANTHER" id="PTHR43599:SF3">
    <property type="entry name" value="SI:DKEY-6E2.2"/>
    <property type="match status" value="1"/>
</dbReference>
<keyword evidence="5 11" id="KW-0436">Ligase</keyword>
<dbReference type="PANTHER" id="PTHR43599">
    <property type="entry name" value="MULTIFUNCTIONAL PROTEIN ADE2"/>
    <property type="match status" value="1"/>
</dbReference>
<evidence type="ECO:0000256" key="2">
    <source>
        <dbReference type="ARBA" id="ARBA00010190"/>
    </source>
</evidence>
<dbReference type="InterPro" id="IPR028923">
    <property type="entry name" value="SAICAR_synt/ADE2_N"/>
</dbReference>
<dbReference type="InterPro" id="IPR001636">
    <property type="entry name" value="SAICAR_synth"/>
</dbReference>
<comment type="similarity">
    <text evidence="2 11">Belongs to the SAICAR synthetase family.</text>
</comment>
<dbReference type="EC" id="6.3.2.6" evidence="3 11"/>
<comment type="pathway">
    <text evidence="1 11">Purine metabolism; IMP biosynthesis via de novo pathway; 5-amino-1-(5-phospho-D-ribosyl)imidazole-4-carboxamide from 5-amino-1-(5-phospho-D-ribosyl)imidazole-4-carboxylate: step 1/2.</text>
</comment>
<dbReference type="PROSITE" id="PS01057">
    <property type="entry name" value="SAICAR_SYNTHETASE_1"/>
    <property type="match status" value="1"/>
</dbReference>
<evidence type="ECO:0000313" key="14">
    <source>
        <dbReference type="Proteomes" id="UP000831880"/>
    </source>
</evidence>
<dbReference type="HAMAP" id="MF_00137">
    <property type="entry name" value="SAICAR_synth"/>
    <property type="match status" value="1"/>
</dbReference>
<evidence type="ECO:0000256" key="5">
    <source>
        <dbReference type="ARBA" id="ARBA00022598"/>
    </source>
</evidence>
<keyword evidence="7 11" id="KW-0658">Purine biosynthesis</keyword>
<dbReference type="Gene3D" id="3.30.470.20">
    <property type="entry name" value="ATP-grasp fold, B domain"/>
    <property type="match status" value="1"/>
</dbReference>
<evidence type="ECO:0000256" key="4">
    <source>
        <dbReference type="ARBA" id="ARBA00016460"/>
    </source>
</evidence>
<dbReference type="Proteomes" id="UP000831880">
    <property type="component" value="Chromosome"/>
</dbReference>
<feature type="domain" description="SAICAR synthetase/ADE2 N-terminal" evidence="12">
    <location>
        <begin position="6"/>
        <end position="233"/>
    </location>
</feature>
<dbReference type="InterPro" id="IPR050089">
    <property type="entry name" value="SAICAR_synthetase"/>
</dbReference>
<organism evidence="13 14">
    <name type="scientific">Halobacillus shinanisalinarum</name>
    <dbReference type="NCBI Taxonomy" id="2932258"/>
    <lineage>
        <taxon>Bacteria</taxon>
        <taxon>Bacillati</taxon>
        <taxon>Bacillota</taxon>
        <taxon>Bacilli</taxon>
        <taxon>Bacillales</taxon>
        <taxon>Bacillaceae</taxon>
        <taxon>Halobacillus</taxon>
    </lineage>
</organism>
<evidence type="ECO:0000256" key="6">
    <source>
        <dbReference type="ARBA" id="ARBA00022741"/>
    </source>
</evidence>
<protein>
    <recommendedName>
        <fullName evidence="4 11">Phosphoribosylaminoimidazole-succinocarboxamide synthase</fullName>
        <ecNumber evidence="3 11">6.3.2.6</ecNumber>
    </recommendedName>
    <alternativeName>
        <fullName evidence="9 11">SAICAR synthetase</fullName>
    </alternativeName>
</protein>
<evidence type="ECO:0000259" key="12">
    <source>
        <dbReference type="Pfam" id="PF01259"/>
    </source>
</evidence>
<dbReference type="Gene3D" id="3.30.200.20">
    <property type="entry name" value="Phosphorylase Kinase, domain 1"/>
    <property type="match status" value="1"/>
</dbReference>
<evidence type="ECO:0000313" key="13">
    <source>
        <dbReference type="EMBL" id="UOQ92010.1"/>
    </source>
</evidence>
<reference evidence="13 14" key="1">
    <citation type="submission" date="2022-04" db="EMBL/GenBank/DDBJ databases">
        <title>Halobacillus sp. isolated from saltern.</title>
        <authorList>
            <person name="Won M."/>
            <person name="Lee C.-M."/>
            <person name="Woen H.-Y."/>
            <person name="Kwon S.-W."/>
        </authorList>
    </citation>
    <scope>NUCLEOTIDE SEQUENCE [LARGE SCALE GENOMIC DNA]</scope>
    <source>
        <strain evidence="13 14">SSTM10-2</strain>
    </source>
</reference>
<evidence type="ECO:0000256" key="3">
    <source>
        <dbReference type="ARBA" id="ARBA00012217"/>
    </source>
</evidence>
<evidence type="ECO:0000256" key="8">
    <source>
        <dbReference type="ARBA" id="ARBA00022840"/>
    </source>
</evidence>
<dbReference type="PROSITE" id="PS01058">
    <property type="entry name" value="SAICAR_SYNTHETASE_2"/>
    <property type="match status" value="1"/>
</dbReference>
<dbReference type="GO" id="GO:0004639">
    <property type="term" value="F:phosphoribosylaminoimidazolesuccinocarboxamide synthase activity"/>
    <property type="evidence" value="ECO:0007669"/>
    <property type="project" value="UniProtKB-EC"/>
</dbReference>
<dbReference type="CDD" id="cd01415">
    <property type="entry name" value="SAICAR_synt_PurC"/>
    <property type="match status" value="1"/>
</dbReference>
<gene>
    <name evidence="11" type="primary">purC</name>
    <name evidence="13" type="ORF">MUO14_16080</name>
</gene>
<sequence>MMKGSLLYEGKAKRVYHVEGQPEQLILSYKNDATAFNGKKKDQFEGKGRLNNLITSKIFDYLKQRNIPSHFIEELNDTEQLVAKTTIIPLEVVVRNIAAGSITRRLGIQEKERFNPPLIELFYKKDELDDPIINDQHAYHLTDVNKAELDSIKDKALEVNALLANLFKQTGLDLVDFKLEFGRLADGTIVLADEISPDTCRLWDDKTGEKMDKDVFRENLGDLISVYKIILQRLEEHTCAK</sequence>
<dbReference type="InterPro" id="IPR018236">
    <property type="entry name" value="SAICAR_synthetase_CS"/>
</dbReference>
<accession>A0ABY4GVS9</accession>
<dbReference type="InterPro" id="IPR033934">
    <property type="entry name" value="SAICAR_synt_PurC"/>
</dbReference>
<dbReference type="SUPFAM" id="SSF56104">
    <property type="entry name" value="SAICAR synthase-like"/>
    <property type="match status" value="1"/>
</dbReference>
<name>A0ABY4GVS9_9BACI</name>
<proteinExistence type="inferred from homology"/>
<evidence type="ECO:0000256" key="10">
    <source>
        <dbReference type="ARBA" id="ARBA00048475"/>
    </source>
</evidence>
<evidence type="ECO:0000256" key="9">
    <source>
        <dbReference type="ARBA" id="ARBA00030409"/>
    </source>
</evidence>
<dbReference type="NCBIfam" id="TIGR00081">
    <property type="entry name" value="purC"/>
    <property type="match status" value="1"/>
</dbReference>
<evidence type="ECO:0000256" key="11">
    <source>
        <dbReference type="HAMAP-Rule" id="MF_00137"/>
    </source>
</evidence>